<feature type="compositionally biased region" description="Low complexity" evidence="1">
    <location>
        <begin position="123"/>
        <end position="133"/>
    </location>
</feature>
<dbReference type="AlphaFoldDB" id="E2PYM0"/>
<dbReference type="eggNOG" id="COG1674">
    <property type="taxonomic scope" value="Bacteria"/>
</dbReference>
<evidence type="ECO:0000313" key="3">
    <source>
        <dbReference type="Proteomes" id="UP000002357"/>
    </source>
</evidence>
<evidence type="ECO:0000313" key="2">
    <source>
        <dbReference type="EMBL" id="EFG06242.1"/>
    </source>
</evidence>
<protein>
    <submittedName>
        <fullName evidence="2">Putative export associated protein</fullName>
    </submittedName>
</protein>
<dbReference type="InterPro" id="IPR027417">
    <property type="entry name" value="P-loop_NTPase"/>
</dbReference>
<name>E2PYM0_STRCL</name>
<evidence type="ECO:0000256" key="1">
    <source>
        <dbReference type="SAM" id="MobiDB-lite"/>
    </source>
</evidence>
<gene>
    <name evidence="2" type="ORF">SCLAV_1164</name>
</gene>
<accession>E2PYM0</accession>
<dbReference type="EMBL" id="CM000913">
    <property type="protein sequence ID" value="EFG06242.1"/>
    <property type="molecule type" value="Genomic_DNA"/>
</dbReference>
<feature type="region of interest" description="Disordered" evidence="1">
    <location>
        <begin position="25"/>
        <end position="167"/>
    </location>
</feature>
<feature type="compositionally biased region" description="Low complexity" evidence="1">
    <location>
        <begin position="153"/>
        <end position="166"/>
    </location>
</feature>
<proteinExistence type="predicted"/>
<organism evidence="2 3">
    <name type="scientific">Streptomyces clavuligerus</name>
    <dbReference type="NCBI Taxonomy" id="1901"/>
    <lineage>
        <taxon>Bacteria</taxon>
        <taxon>Bacillati</taxon>
        <taxon>Actinomycetota</taxon>
        <taxon>Actinomycetes</taxon>
        <taxon>Kitasatosporales</taxon>
        <taxon>Streptomycetaceae</taxon>
        <taxon>Streptomyces</taxon>
    </lineage>
</organism>
<feature type="compositionally biased region" description="Low complexity" evidence="1">
    <location>
        <begin position="72"/>
        <end position="82"/>
    </location>
</feature>
<dbReference type="Proteomes" id="UP000002357">
    <property type="component" value="Chromosome"/>
</dbReference>
<keyword evidence="3" id="KW-1185">Reference proteome</keyword>
<dbReference type="Gene3D" id="3.40.50.300">
    <property type="entry name" value="P-loop containing nucleotide triphosphate hydrolases"/>
    <property type="match status" value="1"/>
</dbReference>
<reference evidence="2 3" key="1">
    <citation type="journal article" date="2010" name="Genome Biol. Evol.">
        <title>The sequence of a 1.8-mb bacterial linear plasmid reveals a rich evolutionary reservoir of secondary metabolic pathways.</title>
        <authorList>
            <person name="Medema M.H."/>
            <person name="Trefzer A."/>
            <person name="Kovalchuk A."/>
            <person name="van den Berg M."/>
            <person name="Mueller U."/>
            <person name="Heijne W."/>
            <person name="Wu L."/>
            <person name="Alam M.T."/>
            <person name="Ronning C.M."/>
            <person name="Nierman W.C."/>
            <person name="Bovenberg R.A.L."/>
            <person name="Breitling R."/>
            <person name="Takano E."/>
        </authorList>
    </citation>
    <scope>NUCLEOTIDE SEQUENCE [LARGE SCALE GENOMIC DNA]</scope>
    <source>
        <strain evidence="3">ATCC 27064 / DSM 738 / JCM 4710 / NBRC 13307 / NCIMB 12785 / NRRL 3585 / VKM Ac-602</strain>
    </source>
</reference>
<dbReference type="RefSeq" id="WP_003960080.1">
    <property type="nucleotide sequence ID" value="NZ_CM000913.1"/>
</dbReference>
<dbReference type="STRING" id="1901.BB341_22245"/>
<feature type="compositionally biased region" description="Low complexity" evidence="1">
    <location>
        <begin position="33"/>
        <end position="63"/>
    </location>
</feature>
<sequence length="536" mass="54883">GAWKVRAVGQGYAGGLARLLADEGHPRAREAAAEIQRAAAPTAPRAAPARLGTGSSAGAAAPGPAGGPAGPGTPADAVPPAASGSRDRGDTVDAARPPTGGPGDTAGAAAPRTGTPAPPPLAPSAAAPVPSAPIDYAHPGRRSTPPPSPPAAPSAAPVRPSGPVAGDATGWSLEERLYNQVWGMFEDLARSVAAYRGAVDFAESRMDRELDDLLADPRARVGGAADAAREAARDKCERLTAEARAVLDRDLAQLAAESDVVEPALPPSCARWDNPVWHAHRAPRERPLAVRLGDLTLPEAPGLVIPFLVRLPLERGLWVDSGHTGPGAVSGPDRVKRLALDTAVAHAARLLAVHPPGAFSVQVVDPAGTAAAALAPLVSAGVTALPATGAQGVAGTLARLTERVDLITMALRGGAADALPPGPATAGQLLIVNDFPHGFDDRSVTRLRYLADEGPAAGVHLLMVADREDAAAYGPELDRLWRSLLRITPVPDDHLADPWVRHAWTYGPLTVPPGSAVLEQVLDRVMTAGYTGDDEA</sequence>
<feature type="non-terminal residue" evidence="2">
    <location>
        <position position="1"/>
    </location>
</feature>
<feature type="compositionally biased region" description="Low complexity" evidence="1">
    <location>
        <begin position="105"/>
        <end position="115"/>
    </location>
</feature>